<name>A0A1M6FGN8_BUTFI</name>
<evidence type="ECO:0000313" key="8">
    <source>
        <dbReference type="EMBL" id="SHI96908.1"/>
    </source>
</evidence>
<proteinExistence type="inferred from homology"/>
<sequence>MVKKYGLWYAVKYYKLIQLFITAIVLYIAQPYVFLLLCNLTQITERYMFYKLFYYTSYLIVIVAWFLISFATLRSQRYKYLTSGRSYGKDSGKYNRTYTELVEYFSDADPYKMDTEALPNIPWKQAEGMILGKAKNGHLFNVNSGKDGKNYFIFGLPSSGKTAGPIICSCLRWGMHRPLSPHNKKTDGSVFCIDLKNDIWKATHKYRAIKRFTLMNPGKSCHFNPLAGIEKLSIDERCNFIENIGFNIIPDTGGGDGRYFRETAEDFWNGIALYLIDKSECKISFPDIIKEILAGNAVDWVKKVVADGSEESQRRLASKWGENEKNLSGGYSLLAQSCRKFASDKLFYLLGNDPQYEYISVQTLEDGYDVYVQLDQAEIANYAALLSMIVQSFLNGFINRENNPKAGRLKDGTLRPICFMLDEFAQLSTLKYESIATAFMTLRSRNISIVCALQSRSSIAEMFHSENACASLIDCVTTFCFLSIQEVATRKWASDLIGTHKVLKISNNLSDGSNGNKNQGRSVSEAREPIIFPADFGNLKDDSKGIDELIIYSQGKYLRADKQYYFK</sequence>
<evidence type="ECO:0000256" key="4">
    <source>
        <dbReference type="ARBA" id="ARBA00022692"/>
    </source>
</evidence>
<keyword evidence="9" id="KW-1185">Reference proteome</keyword>
<dbReference type="InterPro" id="IPR051539">
    <property type="entry name" value="T4SS-coupling_protein"/>
</dbReference>
<comment type="similarity">
    <text evidence="2">Belongs to the VirD4/TraG family.</text>
</comment>
<dbReference type="AlphaFoldDB" id="A0A1M6FGN8"/>
<dbReference type="CDD" id="cd01127">
    <property type="entry name" value="TrwB_TraG_TraD_VirD4"/>
    <property type="match status" value="1"/>
</dbReference>
<dbReference type="PANTHER" id="PTHR37937">
    <property type="entry name" value="CONJUGATIVE TRANSFER: DNA TRANSPORT"/>
    <property type="match status" value="1"/>
</dbReference>
<feature type="transmembrane region" description="Helical" evidence="7">
    <location>
        <begin position="16"/>
        <end position="40"/>
    </location>
</feature>
<keyword evidence="4 7" id="KW-0812">Transmembrane</keyword>
<keyword evidence="3" id="KW-1003">Cell membrane</keyword>
<dbReference type="RefSeq" id="WP_073390256.1">
    <property type="nucleotide sequence ID" value="NZ_FQXK01000051.1"/>
</dbReference>
<dbReference type="STRING" id="1121131.SAMN02745229_03910"/>
<evidence type="ECO:0000256" key="3">
    <source>
        <dbReference type="ARBA" id="ARBA00022475"/>
    </source>
</evidence>
<keyword evidence="6 7" id="KW-0472">Membrane</keyword>
<dbReference type="GeneID" id="89512022"/>
<dbReference type="Gene3D" id="3.40.50.300">
    <property type="entry name" value="P-loop containing nucleotide triphosphate hydrolases"/>
    <property type="match status" value="1"/>
</dbReference>
<dbReference type="GO" id="GO:0005886">
    <property type="term" value="C:plasma membrane"/>
    <property type="evidence" value="ECO:0007669"/>
    <property type="project" value="UniProtKB-SubCell"/>
</dbReference>
<keyword evidence="5 7" id="KW-1133">Transmembrane helix</keyword>
<comment type="subcellular location">
    <subcellularLocation>
        <location evidence="1">Cell membrane</location>
        <topology evidence="1">Multi-pass membrane protein</topology>
    </subcellularLocation>
</comment>
<reference evidence="9" key="1">
    <citation type="submission" date="2016-11" db="EMBL/GenBank/DDBJ databases">
        <authorList>
            <person name="Varghese N."/>
            <person name="Submissions S."/>
        </authorList>
    </citation>
    <scope>NUCLEOTIDE SEQUENCE [LARGE SCALE GENOMIC DNA]</scope>
    <source>
        <strain evidence="9">DSM 3071</strain>
    </source>
</reference>
<dbReference type="Pfam" id="PF02534">
    <property type="entry name" value="T4SS-DNA_transf"/>
    <property type="match status" value="1"/>
</dbReference>
<dbReference type="Proteomes" id="UP000184278">
    <property type="component" value="Unassembled WGS sequence"/>
</dbReference>
<evidence type="ECO:0000256" key="2">
    <source>
        <dbReference type="ARBA" id="ARBA00008806"/>
    </source>
</evidence>
<evidence type="ECO:0000256" key="7">
    <source>
        <dbReference type="SAM" id="Phobius"/>
    </source>
</evidence>
<accession>A0A1M6FGN8</accession>
<protein>
    <submittedName>
        <fullName evidence="8">Type IV secretory pathway, VirD4 component, TraG/TraD family ATPase</fullName>
    </submittedName>
</protein>
<evidence type="ECO:0000256" key="1">
    <source>
        <dbReference type="ARBA" id="ARBA00004651"/>
    </source>
</evidence>
<dbReference type="SUPFAM" id="SSF52540">
    <property type="entry name" value="P-loop containing nucleoside triphosphate hydrolases"/>
    <property type="match status" value="1"/>
</dbReference>
<evidence type="ECO:0000256" key="6">
    <source>
        <dbReference type="ARBA" id="ARBA00023136"/>
    </source>
</evidence>
<gene>
    <name evidence="8" type="ORF">SAMN02745229_03910</name>
</gene>
<evidence type="ECO:0000313" key="9">
    <source>
        <dbReference type="Proteomes" id="UP000184278"/>
    </source>
</evidence>
<dbReference type="InterPro" id="IPR027417">
    <property type="entry name" value="P-loop_NTPase"/>
</dbReference>
<dbReference type="EMBL" id="FQXK01000051">
    <property type="protein sequence ID" value="SHI96908.1"/>
    <property type="molecule type" value="Genomic_DNA"/>
</dbReference>
<evidence type="ECO:0000256" key="5">
    <source>
        <dbReference type="ARBA" id="ARBA00022989"/>
    </source>
</evidence>
<dbReference type="PANTHER" id="PTHR37937:SF1">
    <property type="entry name" value="CONJUGATIVE TRANSFER: DNA TRANSPORT"/>
    <property type="match status" value="1"/>
</dbReference>
<feature type="transmembrane region" description="Helical" evidence="7">
    <location>
        <begin position="52"/>
        <end position="73"/>
    </location>
</feature>
<dbReference type="OrthoDB" id="2005744at2"/>
<dbReference type="InterPro" id="IPR003688">
    <property type="entry name" value="TraG/VirD4"/>
</dbReference>
<organism evidence="8 9">
    <name type="scientific">Butyrivibrio fibrisolvens DSM 3071</name>
    <dbReference type="NCBI Taxonomy" id="1121131"/>
    <lineage>
        <taxon>Bacteria</taxon>
        <taxon>Bacillati</taxon>
        <taxon>Bacillota</taxon>
        <taxon>Clostridia</taxon>
        <taxon>Lachnospirales</taxon>
        <taxon>Lachnospiraceae</taxon>
        <taxon>Butyrivibrio</taxon>
    </lineage>
</organism>